<sequence length="493" mass="51032">MGKSNAHPHSMGSTQKNWRCEMKQSFNFLGMLATILALALTAGLTQAQANPAQLQAAIGDGFTYQGMLNKGGNPYSGVCDFQFSLWNASNDGTQIGTTQEKTSVQVTNGIFTISNLDFGAYAFPGDERWLEIAVKCTGDAGFTTLTPRQPLTAVPYALYSKNSWSTSGNKGTVPGTHFLGTTDFQPLELRVNNQRALLIQPKTSSTLNIIAGHAANTISSNVVGATIAGGGGNDVWKNEIKSSGDFATISGGKINTADGNGATISGGTANTANGQAVVIGGGNINTAVGYAATVSGGGNNQALKDGDTVGGGMNNTANGSNSVISGGAYNTTTAVMAAIPGGYRAKADHFGQMAFASGSFSTTGDAQTSTFVMRNSSTGSSSITLYLDGTSALLTIADGRTLTFDILIAGRSNTGESAGYHIQGIIENVDKSLSFIGTPTITILGEDDPAWNVRVIADDVNDTLNIQCKGNDEVVRWVATVRTAEVFWGSDTP</sequence>
<dbReference type="Gene3D" id="2.150.10.10">
    <property type="entry name" value="Serralysin-like metalloprotease, C-terminal"/>
    <property type="match status" value="1"/>
</dbReference>
<dbReference type="STRING" id="926569.ANT_03070"/>
<organism evidence="1 2">
    <name type="scientific">Anaerolinea thermophila (strain DSM 14523 / JCM 11388 / NBRC 100420 / UNI-1)</name>
    <dbReference type="NCBI Taxonomy" id="926569"/>
    <lineage>
        <taxon>Bacteria</taxon>
        <taxon>Bacillati</taxon>
        <taxon>Chloroflexota</taxon>
        <taxon>Anaerolineae</taxon>
        <taxon>Anaerolineales</taxon>
        <taxon>Anaerolineaceae</taxon>
        <taxon>Anaerolinea</taxon>
    </lineage>
</organism>
<proteinExistence type="predicted"/>
<dbReference type="EMBL" id="AP012029">
    <property type="protein sequence ID" value="BAJ62341.1"/>
    <property type="molecule type" value="Genomic_DNA"/>
</dbReference>
<evidence type="ECO:0000313" key="2">
    <source>
        <dbReference type="Proteomes" id="UP000008922"/>
    </source>
</evidence>
<dbReference type="KEGG" id="atm:ANT_03070"/>
<dbReference type="InParanoid" id="E8N006"/>
<protein>
    <submittedName>
        <fullName evidence="1">Uncharacterized protein</fullName>
    </submittedName>
</protein>
<reference evidence="1 2" key="1">
    <citation type="submission" date="2010-12" db="EMBL/GenBank/DDBJ databases">
        <title>Whole genome sequence of Anaerolinea thermophila UNI-1.</title>
        <authorList>
            <person name="Narita-Yamada S."/>
            <person name="Kishi E."/>
            <person name="Watanabe Y."/>
            <person name="Takasaki K."/>
            <person name="Ankai A."/>
            <person name="Oguchi A."/>
            <person name="Fukui S."/>
            <person name="Takahashi M."/>
            <person name="Yashiro I."/>
            <person name="Hosoyama A."/>
            <person name="Sekiguchi Y."/>
            <person name="Hanada S."/>
            <person name="Fujita N."/>
        </authorList>
    </citation>
    <scope>NUCLEOTIDE SEQUENCE [LARGE SCALE GENOMIC DNA]</scope>
    <source>
        <strain evidence="2">DSM 14523 / JCM 11388 / NBRC 100420 / UNI-1</strain>
    </source>
</reference>
<gene>
    <name evidence="1" type="ordered locus">ANT_03070</name>
</gene>
<dbReference type="HOGENOM" id="CLU_552810_0_0_0"/>
<dbReference type="AlphaFoldDB" id="E8N006"/>
<dbReference type="CDD" id="cd12819">
    <property type="entry name" value="LbR_vir_like"/>
    <property type="match status" value="1"/>
</dbReference>
<name>E8N006_ANATU</name>
<accession>E8N006</accession>
<keyword evidence="2" id="KW-1185">Reference proteome</keyword>
<dbReference type="Proteomes" id="UP000008922">
    <property type="component" value="Chromosome"/>
</dbReference>
<dbReference type="InterPro" id="IPR011049">
    <property type="entry name" value="Serralysin-like_metalloprot_C"/>
</dbReference>
<evidence type="ECO:0000313" key="1">
    <source>
        <dbReference type="EMBL" id="BAJ62341.1"/>
    </source>
</evidence>
<dbReference type="eggNOG" id="COG5295">
    <property type="taxonomic scope" value="Bacteria"/>
</dbReference>